<dbReference type="InterPro" id="IPR001482">
    <property type="entry name" value="T2SS/T4SS_dom"/>
</dbReference>
<dbReference type="Proteomes" id="UP000176583">
    <property type="component" value="Unassembled WGS sequence"/>
</dbReference>
<dbReference type="Gene3D" id="3.30.300.160">
    <property type="entry name" value="Type II secretion system, protein E, N-terminal domain"/>
    <property type="match status" value="1"/>
</dbReference>
<dbReference type="InterPro" id="IPR027417">
    <property type="entry name" value="P-loop_NTPase"/>
</dbReference>
<reference evidence="6 7" key="1">
    <citation type="journal article" date="2016" name="Nat. Commun.">
        <title>Thousands of microbial genomes shed light on interconnected biogeochemical processes in an aquifer system.</title>
        <authorList>
            <person name="Anantharaman K."/>
            <person name="Brown C.T."/>
            <person name="Hug L.A."/>
            <person name="Sharon I."/>
            <person name="Castelle C.J."/>
            <person name="Probst A.J."/>
            <person name="Thomas B.C."/>
            <person name="Singh A."/>
            <person name="Wilkins M.J."/>
            <person name="Karaoz U."/>
            <person name="Brodie E.L."/>
            <person name="Williams K.H."/>
            <person name="Hubbard S.S."/>
            <person name="Banfield J.F."/>
        </authorList>
    </citation>
    <scope>NUCLEOTIDE SEQUENCE [LARGE SCALE GENOMIC DNA]</scope>
</reference>
<feature type="domain" description="Bacterial type II secretion system protein E" evidence="4">
    <location>
        <begin position="165"/>
        <end position="547"/>
    </location>
</feature>
<dbReference type="SUPFAM" id="SSF52540">
    <property type="entry name" value="P-loop containing nucleoside triphosphate hydrolases"/>
    <property type="match status" value="1"/>
</dbReference>
<dbReference type="STRING" id="1802613.A2V54_01990"/>
<keyword evidence="3" id="KW-0067">ATP-binding</keyword>
<dbReference type="CDD" id="cd01129">
    <property type="entry name" value="PulE-GspE-like"/>
    <property type="match status" value="1"/>
</dbReference>
<evidence type="ECO:0000256" key="1">
    <source>
        <dbReference type="ARBA" id="ARBA00006611"/>
    </source>
</evidence>
<protein>
    <recommendedName>
        <fullName evidence="8">AAA+ ATPase domain-containing protein</fullName>
    </recommendedName>
</protein>
<name>A0A1F4UHU3_UNCKA</name>
<evidence type="ECO:0000256" key="3">
    <source>
        <dbReference type="ARBA" id="ARBA00022840"/>
    </source>
</evidence>
<dbReference type="GO" id="GO:0016887">
    <property type="term" value="F:ATP hydrolysis activity"/>
    <property type="evidence" value="ECO:0007669"/>
    <property type="project" value="TreeGrafter"/>
</dbReference>
<feature type="domain" description="Type II secretion system protein GspE N-terminal" evidence="5">
    <location>
        <begin position="66"/>
        <end position="150"/>
    </location>
</feature>
<evidence type="ECO:0000313" key="7">
    <source>
        <dbReference type="Proteomes" id="UP000176583"/>
    </source>
</evidence>
<dbReference type="Gene3D" id="3.30.450.90">
    <property type="match status" value="1"/>
</dbReference>
<dbReference type="GO" id="GO:0005524">
    <property type="term" value="F:ATP binding"/>
    <property type="evidence" value="ECO:0007669"/>
    <property type="project" value="UniProtKB-KW"/>
</dbReference>
<dbReference type="EMBL" id="MEUW01000018">
    <property type="protein sequence ID" value="OGC44521.1"/>
    <property type="molecule type" value="Genomic_DNA"/>
</dbReference>
<evidence type="ECO:0008006" key="8">
    <source>
        <dbReference type="Google" id="ProtNLM"/>
    </source>
</evidence>
<dbReference type="SUPFAM" id="SSF160246">
    <property type="entry name" value="EspE N-terminal domain-like"/>
    <property type="match status" value="1"/>
</dbReference>
<dbReference type="Pfam" id="PF00437">
    <property type="entry name" value="T2SSE"/>
    <property type="match status" value="1"/>
</dbReference>
<dbReference type="InterPro" id="IPR037257">
    <property type="entry name" value="T2SS_E_N_sf"/>
</dbReference>
<sequence>MKEKQTENSFPKEIRDILLKESYITEEDIKEAEDHSKKTSTSTIEYLLSTGRITERLLGQAVAESYNVPFADLQFSPPSKEKVLKIPEATAEKYQIVVFSEDEKSVTVAASDPTIKGLQEDLKKILKKNVKLAYGLHEAIEDLFVHYRKPLETRFTKIIREQKKVAPEIIEEIIEDALAYRASDIHFEPRAEMVIVRFRIDGVLHEAGEIPKDQYGNILNRVKVQSRMRIDEHFAAQDGALRYTTNGTTVDMRVSIVPILDGEKIAIRILSEYVRRFTLGELGLSDADQDVFLKAARKPFGMILVSGPTGSGKTTTLYALLSILNRPEVNITTIEDPVEYKINAVNQIQVNTQTNLTFASGLRTIIRQDPNIILVGEIRDPETAEIAANAALTGHLLLSTFHANDAAASIPRLLDMEIAPFLLASTLELVIAQRLARKICQRCRHIVSTDSKEIKSRFPAGALWDSKIPTAIYEGKGCEVCNGTGYYGRTALFELIKISPEMHGLILKNPSSGQIRELADKQGFRTLFDDGMDKVERGILTINELLRVSTPS</sequence>
<proteinExistence type="inferred from homology"/>
<gene>
    <name evidence="6" type="ORF">A2V54_01990</name>
</gene>
<evidence type="ECO:0000259" key="5">
    <source>
        <dbReference type="Pfam" id="PF05157"/>
    </source>
</evidence>
<comment type="similarity">
    <text evidence="1">Belongs to the GSP E family.</text>
</comment>
<dbReference type="Pfam" id="PF05157">
    <property type="entry name" value="MshEN"/>
    <property type="match status" value="1"/>
</dbReference>
<dbReference type="GO" id="GO:0005886">
    <property type="term" value="C:plasma membrane"/>
    <property type="evidence" value="ECO:0007669"/>
    <property type="project" value="TreeGrafter"/>
</dbReference>
<organism evidence="6 7">
    <name type="scientific">candidate division WWE3 bacterium RBG_19FT_COMBO_53_11</name>
    <dbReference type="NCBI Taxonomy" id="1802613"/>
    <lineage>
        <taxon>Bacteria</taxon>
        <taxon>Katanobacteria</taxon>
    </lineage>
</organism>
<dbReference type="PANTHER" id="PTHR30258">
    <property type="entry name" value="TYPE II SECRETION SYSTEM PROTEIN GSPE-RELATED"/>
    <property type="match status" value="1"/>
</dbReference>
<keyword evidence="2" id="KW-0547">Nucleotide-binding</keyword>
<comment type="caution">
    <text evidence="6">The sequence shown here is derived from an EMBL/GenBank/DDBJ whole genome shotgun (WGS) entry which is preliminary data.</text>
</comment>
<evidence type="ECO:0000256" key="2">
    <source>
        <dbReference type="ARBA" id="ARBA00022741"/>
    </source>
</evidence>
<dbReference type="PANTHER" id="PTHR30258:SF1">
    <property type="entry name" value="PROTEIN TRANSPORT PROTEIN HOFB HOMOLOG"/>
    <property type="match status" value="1"/>
</dbReference>
<dbReference type="Gene3D" id="3.40.50.300">
    <property type="entry name" value="P-loop containing nucleotide triphosphate hydrolases"/>
    <property type="match status" value="1"/>
</dbReference>
<dbReference type="InterPro" id="IPR007831">
    <property type="entry name" value="T2SS_GspE_N"/>
</dbReference>
<dbReference type="AlphaFoldDB" id="A0A1F4UHU3"/>
<evidence type="ECO:0000313" key="6">
    <source>
        <dbReference type="EMBL" id="OGC44521.1"/>
    </source>
</evidence>
<accession>A0A1F4UHU3</accession>
<evidence type="ECO:0000259" key="4">
    <source>
        <dbReference type="Pfam" id="PF00437"/>
    </source>
</evidence>